<reference evidence="2 3" key="1">
    <citation type="submission" date="2019-03" db="EMBL/GenBank/DDBJ databases">
        <title>Genomic Encyclopedia of Archaeal and Bacterial Type Strains, Phase II (KMG-II): from individual species to whole genera.</title>
        <authorList>
            <person name="Goeker M."/>
        </authorList>
    </citation>
    <scope>NUCLEOTIDE SEQUENCE [LARGE SCALE GENOMIC DNA]</scope>
    <source>
        <strain evidence="2 3">DSM 15388</strain>
    </source>
</reference>
<keyword evidence="1" id="KW-0472">Membrane</keyword>
<feature type="transmembrane region" description="Helical" evidence="1">
    <location>
        <begin position="57"/>
        <end position="83"/>
    </location>
</feature>
<evidence type="ECO:0000256" key="1">
    <source>
        <dbReference type="SAM" id="Phobius"/>
    </source>
</evidence>
<keyword evidence="3" id="KW-1185">Reference proteome</keyword>
<keyword evidence="1" id="KW-0812">Transmembrane</keyword>
<protein>
    <recommendedName>
        <fullName evidence="4">Membrane protein YqaA with SNARE-associated domain</fullName>
    </recommendedName>
</protein>
<comment type="caution">
    <text evidence="2">The sequence shown here is derived from an EMBL/GenBank/DDBJ whole genome shotgun (WGS) entry which is preliminary data.</text>
</comment>
<dbReference type="EMBL" id="SLZR01000001">
    <property type="protein sequence ID" value="TCS43897.1"/>
    <property type="molecule type" value="Genomic_DNA"/>
</dbReference>
<dbReference type="RefSeq" id="WP_132699043.1">
    <property type="nucleotide sequence ID" value="NZ_SLZR01000001.1"/>
</dbReference>
<keyword evidence="1" id="KW-1133">Transmembrane helix</keyword>
<name>A0A4R3IDS6_9GAMM</name>
<sequence length="164" mass="18092">MQQTLSHFSLLEIQKLIEAHKVLLLILYSALLSVRGVLFVPTIPFIILMAGTLDGTLAFVVTLAASTTSAYLVCVAVDTFNFAAKLEKIPAKSLKRATQALQSYGFYAVVGWAFFPFVFTEFIVYLARIGGLSRRRIVTAVAIGEGALIYMIIETTEYFKSLLL</sequence>
<feature type="transmembrane region" description="Helical" evidence="1">
    <location>
        <begin position="22"/>
        <end position="51"/>
    </location>
</feature>
<gene>
    <name evidence="2" type="ORF">BCF53_101240</name>
</gene>
<feature type="transmembrane region" description="Helical" evidence="1">
    <location>
        <begin position="104"/>
        <end position="125"/>
    </location>
</feature>
<proteinExistence type="predicted"/>
<evidence type="ECO:0000313" key="2">
    <source>
        <dbReference type="EMBL" id="TCS43897.1"/>
    </source>
</evidence>
<accession>A0A4R3IDS6</accession>
<evidence type="ECO:0000313" key="3">
    <source>
        <dbReference type="Proteomes" id="UP000295793"/>
    </source>
</evidence>
<dbReference type="OrthoDB" id="7062663at2"/>
<dbReference type="AlphaFoldDB" id="A0A4R3IDS6"/>
<dbReference type="Proteomes" id="UP000295793">
    <property type="component" value="Unassembled WGS sequence"/>
</dbReference>
<feature type="transmembrane region" description="Helical" evidence="1">
    <location>
        <begin position="137"/>
        <end position="153"/>
    </location>
</feature>
<organism evidence="2 3">
    <name type="scientific">Reinekea marinisedimentorum</name>
    <dbReference type="NCBI Taxonomy" id="230495"/>
    <lineage>
        <taxon>Bacteria</taxon>
        <taxon>Pseudomonadati</taxon>
        <taxon>Pseudomonadota</taxon>
        <taxon>Gammaproteobacteria</taxon>
        <taxon>Oceanospirillales</taxon>
        <taxon>Saccharospirillaceae</taxon>
        <taxon>Reinekea</taxon>
    </lineage>
</organism>
<evidence type="ECO:0008006" key="4">
    <source>
        <dbReference type="Google" id="ProtNLM"/>
    </source>
</evidence>